<feature type="compositionally biased region" description="Low complexity" evidence="1">
    <location>
        <begin position="67"/>
        <end position="76"/>
    </location>
</feature>
<proteinExistence type="predicted"/>
<protein>
    <submittedName>
        <fullName evidence="3">Uncharacterized protein</fullName>
    </submittedName>
</protein>
<name>A0A9W9K806_9EURO</name>
<reference evidence="3" key="1">
    <citation type="submission" date="2022-11" db="EMBL/GenBank/DDBJ databases">
        <authorList>
            <person name="Petersen C."/>
        </authorList>
    </citation>
    <scope>NUCLEOTIDE SEQUENCE</scope>
    <source>
        <strain evidence="3">IBT 34128</strain>
    </source>
</reference>
<dbReference type="GeneID" id="81394628"/>
<keyword evidence="4" id="KW-1185">Reference proteome</keyword>
<evidence type="ECO:0000256" key="1">
    <source>
        <dbReference type="SAM" id="MobiDB-lite"/>
    </source>
</evidence>
<dbReference type="EMBL" id="JAPMSZ010000007">
    <property type="protein sequence ID" value="KAJ5095522.1"/>
    <property type="molecule type" value="Genomic_DNA"/>
</dbReference>
<dbReference type="AlphaFoldDB" id="A0A9W9K806"/>
<feature type="compositionally biased region" description="Basic residues" evidence="1">
    <location>
        <begin position="81"/>
        <end position="90"/>
    </location>
</feature>
<evidence type="ECO:0000256" key="2">
    <source>
        <dbReference type="SAM" id="SignalP"/>
    </source>
</evidence>
<feature type="chain" id="PRO_5040974105" evidence="2">
    <location>
        <begin position="22"/>
        <end position="96"/>
    </location>
</feature>
<evidence type="ECO:0000313" key="3">
    <source>
        <dbReference type="EMBL" id="KAJ5095522.1"/>
    </source>
</evidence>
<feature type="compositionally biased region" description="Low complexity" evidence="1">
    <location>
        <begin position="29"/>
        <end position="59"/>
    </location>
</feature>
<reference evidence="3" key="2">
    <citation type="journal article" date="2023" name="IMA Fungus">
        <title>Comparative genomic study of the Penicillium genus elucidates a diverse pangenome and 15 lateral gene transfer events.</title>
        <authorList>
            <person name="Petersen C."/>
            <person name="Sorensen T."/>
            <person name="Nielsen M.R."/>
            <person name="Sondergaard T.E."/>
            <person name="Sorensen J.L."/>
            <person name="Fitzpatrick D.A."/>
            <person name="Frisvad J.C."/>
            <person name="Nielsen K.L."/>
        </authorList>
    </citation>
    <scope>NUCLEOTIDE SEQUENCE</scope>
    <source>
        <strain evidence="3">IBT 34128</strain>
    </source>
</reference>
<sequence length="96" mass="9564">MKFTVFGGIVAALCLAPSAVAGPPAIPQSSGIPGAAPTGPSPAGGSSFPSAPGASSFSILPNPRPTPSTSSLLSEESSMRGHFRRTHPRQIKPAQA</sequence>
<dbReference type="RefSeq" id="XP_056511073.1">
    <property type="nucleotide sequence ID" value="XM_056655460.1"/>
</dbReference>
<gene>
    <name evidence="3" type="ORF">NUU61_004878</name>
</gene>
<keyword evidence="2" id="KW-0732">Signal</keyword>
<comment type="caution">
    <text evidence="3">The sequence shown here is derived from an EMBL/GenBank/DDBJ whole genome shotgun (WGS) entry which is preliminary data.</text>
</comment>
<feature type="region of interest" description="Disordered" evidence="1">
    <location>
        <begin position="24"/>
        <end position="96"/>
    </location>
</feature>
<feature type="signal peptide" evidence="2">
    <location>
        <begin position="1"/>
        <end position="21"/>
    </location>
</feature>
<evidence type="ECO:0000313" key="4">
    <source>
        <dbReference type="Proteomes" id="UP001141434"/>
    </source>
</evidence>
<organism evidence="3 4">
    <name type="scientific">Penicillium alfredii</name>
    <dbReference type="NCBI Taxonomy" id="1506179"/>
    <lineage>
        <taxon>Eukaryota</taxon>
        <taxon>Fungi</taxon>
        <taxon>Dikarya</taxon>
        <taxon>Ascomycota</taxon>
        <taxon>Pezizomycotina</taxon>
        <taxon>Eurotiomycetes</taxon>
        <taxon>Eurotiomycetidae</taxon>
        <taxon>Eurotiales</taxon>
        <taxon>Aspergillaceae</taxon>
        <taxon>Penicillium</taxon>
    </lineage>
</organism>
<dbReference type="Proteomes" id="UP001141434">
    <property type="component" value="Unassembled WGS sequence"/>
</dbReference>
<accession>A0A9W9K806</accession>